<gene>
    <name evidence="1" type="ORF">WG66_8048</name>
</gene>
<evidence type="ECO:0000313" key="2">
    <source>
        <dbReference type="Proteomes" id="UP000054988"/>
    </source>
</evidence>
<evidence type="ECO:0000313" key="1">
    <source>
        <dbReference type="EMBL" id="KTB39397.1"/>
    </source>
</evidence>
<accession>A0A0W0FST6</accession>
<dbReference type="Gene3D" id="3.80.10.10">
    <property type="entry name" value="Ribonuclease Inhibitor"/>
    <property type="match status" value="1"/>
</dbReference>
<proteinExistence type="predicted"/>
<dbReference type="AlphaFoldDB" id="A0A0W0FST6"/>
<dbReference type="EMBL" id="LATX01001682">
    <property type="protein sequence ID" value="KTB39397.1"/>
    <property type="molecule type" value="Genomic_DNA"/>
</dbReference>
<reference evidence="1 2" key="1">
    <citation type="submission" date="2015-12" db="EMBL/GenBank/DDBJ databases">
        <title>Draft genome sequence of Moniliophthora roreri, the causal agent of frosty pod rot of cacao.</title>
        <authorList>
            <person name="Aime M.C."/>
            <person name="Diaz-Valderrama J.R."/>
            <person name="Kijpornyongpan T."/>
            <person name="Phillips-Mora W."/>
        </authorList>
    </citation>
    <scope>NUCLEOTIDE SEQUENCE [LARGE SCALE GENOMIC DNA]</scope>
    <source>
        <strain evidence="1 2">MCA 2952</strain>
    </source>
</reference>
<evidence type="ECO:0008006" key="3">
    <source>
        <dbReference type="Google" id="ProtNLM"/>
    </source>
</evidence>
<dbReference type="InterPro" id="IPR032675">
    <property type="entry name" value="LRR_dom_sf"/>
</dbReference>
<protein>
    <recommendedName>
        <fullName evidence="3">F-box domain-containing protein</fullName>
    </recommendedName>
</protein>
<dbReference type="Proteomes" id="UP000054988">
    <property type="component" value="Unassembled WGS sequence"/>
</dbReference>
<comment type="caution">
    <text evidence="1">The sequence shown here is derived from an EMBL/GenBank/DDBJ whole genome shotgun (WGS) entry which is preliminary data.</text>
</comment>
<organism evidence="1 2">
    <name type="scientific">Moniliophthora roreri</name>
    <name type="common">Frosty pod rot fungus</name>
    <name type="synonym">Monilia roreri</name>
    <dbReference type="NCBI Taxonomy" id="221103"/>
    <lineage>
        <taxon>Eukaryota</taxon>
        <taxon>Fungi</taxon>
        <taxon>Dikarya</taxon>
        <taxon>Basidiomycota</taxon>
        <taxon>Agaricomycotina</taxon>
        <taxon>Agaricomycetes</taxon>
        <taxon>Agaricomycetidae</taxon>
        <taxon>Agaricales</taxon>
        <taxon>Marasmiineae</taxon>
        <taxon>Marasmiaceae</taxon>
        <taxon>Moniliophthora</taxon>
    </lineage>
</organism>
<name>A0A0W0FST6_MONRR</name>
<sequence>MIPSEIVIQVLQISEASYQDLLNYSLVSRSWCWPTQQILHAKIYITSERHVNRYIQKYVTFPHLRPAARSMHIFGMEMVSYSEGSLDFERTVMADGFEVLAGMVGNGIRDLYLDSFNEWDEETSRRVSDHFHSIERLEIWGVSMCGVSECLSRLVGRMAKLERLYLHHVTSNIWQVFDSQPNYSTTRTKAQDNEAAAAVRPGRHLHTLGVSTIQGSPDVLSFLIGHTLDTSHVEKLKLCWGFTHRAPLDTIHSFLTNLGPQITCLTMATPVQNVDEYRGMDVEMCLGDIISTKALSYFPSMRKLTLCAYSGTSINDSVSDDLCHKEKVALCHAFTLLDSWEEAPQLEELTIKLIPEGSRRPAQLPLWFRLRNLLASDKFAKLRKSCIRFEGEDEESVRQMFPEIA</sequence>